<feature type="transmembrane region" description="Helical" evidence="4">
    <location>
        <begin position="37"/>
        <end position="56"/>
    </location>
</feature>
<dbReference type="Pfam" id="PF00196">
    <property type="entry name" value="GerE"/>
    <property type="match status" value="1"/>
</dbReference>
<evidence type="ECO:0000256" key="1">
    <source>
        <dbReference type="ARBA" id="ARBA00023015"/>
    </source>
</evidence>
<reference evidence="6 7" key="1">
    <citation type="submission" date="2019-05" db="EMBL/GenBank/DDBJ databases">
        <authorList>
            <person name="Zhang J.-Y."/>
            <person name="Feg X."/>
            <person name="Du Z.-J."/>
        </authorList>
    </citation>
    <scope>NUCLEOTIDE SEQUENCE [LARGE SCALE GENOMIC DNA]</scope>
    <source>
        <strain evidence="6 7">RZ26</strain>
    </source>
</reference>
<keyword evidence="7" id="KW-1185">Reference proteome</keyword>
<feature type="transmembrane region" description="Helical" evidence="4">
    <location>
        <begin position="162"/>
        <end position="180"/>
    </location>
</feature>
<sequence>MKYVEITLLVFAYTLLIVTIFLEIVCYKKGLEKWETIAFTFSLLLLILSMTFSSFFDTTYSKNTTSVFTLLSMILVALTTPLNIMRERQHKIPPLWKKLLFACSILLFVTTSIAFLLNILAKVEYIVIIFLAITVLFSMILVRTTKPKQFIKHREKTERIFAIAFLVILPLSLLANYVFINEEYNLKIGFTLPLVFIFLAGNKFLDDLQRLSLFKPRSEYSNQLLKNYAISKREKEVALLLIKGKTYKQISEELHISIPTVKTHTSTIYKKCGVKNRTELAALLIN</sequence>
<dbReference type="PROSITE" id="PS50043">
    <property type="entry name" value="HTH_LUXR_2"/>
    <property type="match status" value="1"/>
</dbReference>
<accession>A0A5S3PGC6</accession>
<dbReference type="PANTHER" id="PTHR44688:SF16">
    <property type="entry name" value="DNA-BINDING TRANSCRIPTIONAL ACTIVATOR DEVR_DOSR"/>
    <property type="match status" value="1"/>
</dbReference>
<dbReference type="SUPFAM" id="SSF46894">
    <property type="entry name" value="C-terminal effector domain of the bipartite response regulators"/>
    <property type="match status" value="1"/>
</dbReference>
<dbReference type="GO" id="GO:0006355">
    <property type="term" value="P:regulation of DNA-templated transcription"/>
    <property type="evidence" value="ECO:0007669"/>
    <property type="project" value="InterPro"/>
</dbReference>
<name>A0A5S3PGC6_9FLAO</name>
<evidence type="ECO:0000256" key="2">
    <source>
        <dbReference type="ARBA" id="ARBA00023125"/>
    </source>
</evidence>
<dbReference type="RefSeq" id="WP_138659633.1">
    <property type="nucleotide sequence ID" value="NZ_VATY01000005.1"/>
</dbReference>
<keyword evidence="4" id="KW-0472">Membrane</keyword>
<dbReference type="AlphaFoldDB" id="A0A5S3PGC6"/>
<dbReference type="Proteomes" id="UP000310314">
    <property type="component" value="Unassembled WGS sequence"/>
</dbReference>
<protein>
    <submittedName>
        <fullName evidence="6">Response regulator transcription factor</fullName>
    </submittedName>
</protein>
<keyword evidence="4" id="KW-1133">Transmembrane helix</keyword>
<dbReference type="EMBL" id="VATY01000005">
    <property type="protein sequence ID" value="TMM53173.1"/>
    <property type="molecule type" value="Genomic_DNA"/>
</dbReference>
<dbReference type="PANTHER" id="PTHR44688">
    <property type="entry name" value="DNA-BINDING TRANSCRIPTIONAL ACTIVATOR DEVR_DOSR"/>
    <property type="match status" value="1"/>
</dbReference>
<proteinExistence type="predicted"/>
<feature type="domain" description="HTH luxR-type" evidence="5">
    <location>
        <begin position="223"/>
        <end position="286"/>
    </location>
</feature>
<feature type="transmembrane region" description="Helical" evidence="4">
    <location>
        <begin position="98"/>
        <end position="119"/>
    </location>
</feature>
<evidence type="ECO:0000256" key="3">
    <source>
        <dbReference type="ARBA" id="ARBA00023163"/>
    </source>
</evidence>
<dbReference type="PRINTS" id="PR00038">
    <property type="entry name" value="HTHLUXR"/>
</dbReference>
<gene>
    <name evidence="6" type="ORF">FEE95_19070</name>
</gene>
<feature type="transmembrane region" description="Helical" evidence="4">
    <location>
        <begin position="68"/>
        <end position="86"/>
    </location>
</feature>
<dbReference type="Gene3D" id="1.10.10.10">
    <property type="entry name" value="Winged helix-like DNA-binding domain superfamily/Winged helix DNA-binding domain"/>
    <property type="match status" value="1"/>
</dbReference>
<organism evidence="6 7">
    <name type="scientific">Maribacter algarum</name>
    <name type="common">ex Zhang et al. 2020</name>
    <dbReference type="NCBI Taxonomy" id="2578118"/>
    <lineage>
        <taxon>Bacteria</taxon>
        <taxon>Pseudomonadati</taxon>
        <taxon>Bacteroidota</taxon>
        <taxon>Flavobacteriia</taxon>
        <taxon>Flavobacteriales</taxon>
        <taxon>Flavobacteriaceae</taxon>
        <taxon>Maribacter</taxon>
    </lineage>
</organism>
<comment type="caution">
    <text evidence="6">The sequence shown here is derived from an EMBL/GenBank/DDBJ whole genome shotgun (WGS) entry which is preliminary data.</text>
</comment>
<evidence type="ECO:0000256" key="4">
    <source>
        <dbReference type="SAM" id="Phobius"/>
    </source>
</evidence>
<keyword evidence="2" id="KW-0238">DNA-binding</keyword>
<keyword evidence="4" id="KW-0812">Transmembrane</keyword>
<dbReference type="InterPro" id="IPR000792">
    <property type="entry name" value="Tscrpt_reg_LuxR_C"/>
</dbReference>
<dbReference type="GO" id="GO:0003677">
    <property type="term" value="F:DNA binding"/>
    <property type="evidence" value="ECO:0007669"/>
    <property type="project" value="UniProtKB-KW"/>
</dbReference>
<dbReference type="OrthoDB" id="1254222at2"/>
<feature type="transmembrane region" description="Helical" evidence="4">
    <location>
        <begin position="6"/>
        <end position="25"/>
    </location>
</feature>
<dbReference type="SMART" id="SM00421">
    <property type="entry name" value="HTH_LUXR"/>
    <property type="match status" value="1"/>
</dbReference>
<evidence type="ECO:0000313" key="7">
    <source>
        <dbReference type="Proteomes" id="UP000310314"/>
    </source>
</evidence>
<dbReference type="InterPro" id="IPR016032">
    <property type="entry name" value="Sig_transdc_resp-reg_C-effctor"/>
</dbReference>
<evidence type="ECO:0000313" key="6">
    <source>
        <dbReference type="EMBL" id="TMM53173.1"/>
    </source>
</evidence>
<dbReference type="InterPro" id="IPR036388">
    <property type="entry name" value="WH-like_DNA-bd_sf"/>
</dbReference>
<feature type="transmembrane region" description="Helical" evidence="4">
    <location>
        <begin position="125"/>
        <end position="142"/>
    </location>
</feature>
<keyword evidence="3" id="KW-0804">Transcription</keyword>
<dbReference type="CDD" id="cd06170">
    <property type="entry name" value="LuxR_C_like"/>
    <property type="match status" value="1"/>
</dbReference>
<evidence type="ECO:0000259" key="5">
    <source>
        <dbReference type="PROSITE" id="PS50043"/>
    </source>
</evidence>
<keyword evidence="1" id="KW-0805">Transcription regulation</keyword>